<reference evidence="12" key="1">
    <citation type="submission" date="2019-07" db="EMBL/GenBank/DDBJ databases">
        <title>De Novo Assembly of kiwifruit Actinidia rufa.</title>
        <authorList>
            <person name="Sugita-Konishi S."/>
            <person name="Sato K."/>
            <person name="Mori E."/>
            <person name="Abe Y."/>
            <person name="Kisaki G."/>
            <person name="Hamano K."/>
            <person name="Suezawa K."/>
            <person name="Otani M."/>
            <person name="Fukuda T."/>
            <person name="Manabe T."/>
            <person name="Gomi K."/>
            <person name="Tabuchi M."/>
            <person name="Akimitsu K."/>
            <person name="Kataoka I."/>
        </authorList>
    </citation>
    <scope>NUCLEOTIDE SEQUENCE [LARGE SCALE GENOMIC DNA]</scope>
    <source>
        <strain evidence="12">cv. Fuchu</strain>
    </source>
</reference>
<comment type="similarity">
    <text evidence="2 9">Belongs to the SWEET sugar transporter family.</text>
</comment>
<keyword evidence="4 9" id="KW-0762">Sugar transport</keyword>
<feature type="signal peptide" evidence="10">
    <location>
        <begin position="1"/>
        <end position="23"/>
    </location>
</feature>
<evidence type="ECO:0000256" key="6">
    <source>
        <dbReference type="ARBA" id="ARBA00022737"/>
    </source>
</evidence>
<keyword evidence="8 9" id="KW-0472">Membrane</keyword>
<evidence type="ECO:0000256" key="10">
    <source>
        <dbReference type="SAM" id="SignalP"/>
    </source>
</evidence>
<keyword evidence="7 9" id="KW-1133">Transmembrane helix</keyword>
<feature type="transmembrane region" description="Helical" evidence="9">
    <location>
        <begin position="226"/>
        <end position="253"/>
    </location>
</feature>
<keyword evidence="3 9" id="KW-0813">Transport</keyword>
<organism evidence="11 12">
    <name type="scientific">Actinidia rufa</name>
    <dbReference type="NCBI Taxonomy" id="165716"/>
    <lineage>
        <taxon>Eukaryota</taxon>
        <taxon>Viridiplantae</taxon>
        <taxon>Streptophyta</taxon>
        <taxon>Embryophyta</taxon>
        <taxon>Tracheophyta</taxon>
        <taxon>Spermatophyta</taxon>
        <taxon>Magnoliopsida</taxon>
        <taxon>eudicotyledons</taxon>
        <taxon>Gunneridae</taxon>
        <taxon>Pentapetalae</taxon>
        <taxon>asterids</taxon>
        <taxon>Ericales</taxon>
        <taxon>Actinidiaceae</taxon>
        <taxon>Actinidia</taxon>
    </lineage>
</organism>
<dbReference type="InterPro" id="IPR047664">
    <property type="entry name" value="SWEET"/>
</dbReference>
<proteinExistence type="inferred from homology"/>
<keyword evidence="6" id="KW-0677">Repeat</keyword>
<evidence type="ECO:0000256" key="9">
    <source>
        <dbReference type="RuleBase" id="RU910715"/>
    </source>
</evidence>
<evidence type="ECO:0000256" key="3">
    <source>
        <dbReference type="ARBA" id="ARBA00022448"/>
    </source>
</evidence>
<comment type="caution">
    <text evidence="11">The sequence shown here is derived from an EMBL/GenBank/DDBJ whole genome shotgun (WGS) entry which is preliminary data.</text>
</comment>
<sequence>MDHCIKAFVFVLLLSLFSVGVEGIRYGVDPPNQFNEVVMGKNMRELMLILDYGKAGPNQRHEQEESGRGAGGGWGEEVEKQVVGYGGLGEGWIVLSGNIISFVLFMSPMPTFVQIFKKGSVEQYSAAPYLGTLINCGLWMLYGLPMVHPHSFLVITINASGMVVELAYLLLFLRYSDQRAKVRVLVLMLVELVVIVGVAFLALTLAHTTKLRSTIVGSVAMLGNVIMYAAPLSVMAPNGLGTLFGLVQLILYATFYKSTERQRTERQGKGEMGLVDNPKV</sequence>
<dbReference type="GO" id="GO:0012505">
    <property type="term" value="C:endomembrane system"/>
    <property type="evidence" value="ECO:0007669"/>
    <property type="project" value="UniProtKB-SubCell"/>
</dbReference>
<dbReference type="EMBL" id="BJWL01000300">
    <property type="protein sequence ID" value="GFS38071.1"/>
    <property type="molecule type" value="Genomic_DNA"/>
</dbReference>
<dbReference type="GO" id="GO:0016020">
    <property type="term" value="C:membrane"/>
    <property type="evidence" value="ECO:0007669"/>
    <property type="project" value="InterPro"/>
</dbReference>
<dbReference type="Proteomes" id="UP000585474">
    <property type="component" value="Unassembled WGS sequence"/>
</dbReference>
<feature type="transmembrane region" description="Helical" evidence="9">
    <location>
        <begin position="185"/>
        <end position="206"/>
    </location>
</feature>
<dbReference type="InterPro" id="IPR004316">
    <property type="entry name" value="SWEET_rpt"/>
</dbReference>
<feature type="transmembrane region" description="Helical" evidence="9">
    <location>
        <begin position="82"/>
        <end position="105"/>
    </location>
</feature>
<evidence type="ECO:0000256" key="7">
    <source>
        <dbReference type="ARBA" id="ARBA00022989"/>
    </source>
</evidence>
<comment type="function">
    <text evidence="9">Mediates both low-affinity uptake and efflux of sugar across the membrane.</text>
</comment>
<comment type="caution">
    <text evidence="9">Lacks conserved residue(s) required for the propagation of feature annotation.</text>
</comment>
<evidence type="ECO:0000256" key="4">
    <source>
        <dbReference type="ARBA" id="ARBA00022597"/>
    </source>
</evidence>
<protein>
    <recommendedName>
        <fullName evidence="9">Bidirectional sugar transporter SWEET</fullName>
    </recommendedName>
</protein>
<dbReference type="Gene3D" id="1.20.1280.290">
    <property type="match status" value="1"/>
</dbReference>
<name>A0A7J0DNX2_9ERIC</name>
<comment type="subcellular location">
    <subcellularLocation>
        <location evidence="1">Endomembrane system</location>
        <topology evidence="1">Multi-pass membrane protein</topology>
    </subcellularLocation>
</comment>
<dbReference type="AlphaFoldDB" id="A0A7J0DNX2"/>
<keyword evidence="5 9" id="KW-0812">Transmembrane</keyword>
<evidence type="ECO:0000256" key="8">
    <source>
        <dbReference type="ARBA" id="ARBA00023136"/>
    </source>
</evidence>
<dbReference type="OrthoDB" id="409725at2759"/>
<evidence type="ECO:0000313" key="12">
    <source>
        <dbReference type="Proteomes" id="UP000585474"/>
    </source>
</evidence>
<feature type="chain" id="PRO_5029881227" description="Bidirectional sugar transporter SWEET" evidence="10">
    <location>
        <begin position="24"/>
        <end position="280"/>
    </location>
</feature>
<feature type="transmembrane region" description="Helical" evidence="9">
    <location>
        <begin position="126"/>
        <end position="144"/>
    </location>
</feature>
<dbReference type="PANTHER" id="PTHR10791:SF202">
    <property type="entry name" value="BIDIRECTIONAL SUGAR TRANSPORTER SWEET"/>
    <property type="match status" value="1"/>
</dbReference>
<keyword evidence="12" id="KW-1185">Reference proteome</keyword>
<dbReference type="Pfam" id="PF03083">
    <property type="entry name" value="MtN3_slv"/>
    <property type="match status" value="1"/>
</dbReference>
<dbReference type="PANTHER" id="PTHR10791">
    <property type="entry name" value="RAG1-ACTIVATING PROTEIN 1"/>
    <property type="match status" value="1"/>
</dbReference>
<evidence type="ECO:0000256" key="1">
    <source>
        <dbReference type="ARBA" id="ARBA00004127"/>
    </source>
</evidence>
<evidence type="ECO:0000256" key="5">
    <source>
        <dbReference type="ARBA" id="ARBA00022692"/>
    </source>
</evidence>
<evidence type="ECO:0000256" key="2">
    <source>
        <dbReference type="ARBA" id="ARBA00007809"/>
    </source>
</evidence>
<evidence type="ECO:0000313" key="11">
    <source>
        <dbReference type="EMBL" id="GFS38071.1"/>
    </source>
</evidence>
<feature type="transmembrane region" description="Helical" evidence="9">
    <location>
        <begin position="150"/>
        <end position="173"/>
    </location>
</feature>
<keyword evidence="10" id="KW-0732">Signal</keyword>
<accession>A0A7J0DNX2</accession>
<dbReference type="GO" id="GO:0051119">
    <property type="term" value="F:sugar transmembrane transporter activity"/>
    <property type="evidence" value="ECO:0007669"/>
    <property type="project" value="InterPro"/>
</dbReference>
<dbReference type="FunFam" id="1.20.1280.290:FF:000001">
    <property type="entry name" value="Bidirectional sugar transporter SWEET"/>
    <property type="match status" value="1"/>
</dbReference>
<gene>
    <name evidence="11" type="ORF">Acr_00g0055450</name>
</gene>